<dbReference type="Gene3D" id="2.60.120.830">
    <property type="match status" value="1"/>
</dbReference>
<dbReference type="CDD" id="cd22639">
    <property type="entry name" value="Kunitz_papilin_lacunin-like"/>
    <property type="match status" value="1"/>
</dbReference>
<accession>A0ABY6L2T6</accession>
<dbReference type="InterPro" id="IPR002223">
    <property type="entry name" value="Kunitz_BPTI"/>
</dbReference>
<dbReference type="InterPro" id="IPR007110">
    <property type="entry name" value="Ig-like_dom"/>
</dbReference>
<dbReference type="Gene3D" id="4.10.410.10">
    <property type="entry name" value="Pancreatic trypsin inhibitor Kunitz domain"/>
    <property type="match status" value="10"/>
</dbReference>
<dbReference type="SUPFAM" id="SSF82895">
    <property type="entry name" value="TSP-1 type 1 repeat"/>
    <property type="match status" value="2"/>
</dbReference>
<keyword evidence="5" id="KW-0677">Repeat</keyword>
<feature type="domain" description="BPTI/Kunitz inhibitor" evidence="9">
    <location>
        <begin position="1533"/>
        <end position="1583"/>
    </location>
</feature>
<keyword evidence="13" id="KW-1185">Reference proteome</keyword>
<evidence type="ECO:0000313" key="12">
    <source>
        <dbReference type="EMBL" id="UYV74611.1"/>
    </source>
</evidence>
<comment type="subcellular location">
    <subcellularLocation>
        <location evidence="1">Secreted</location>
    </subcellularLocation>
</comment>
<evidence type="ECO:0000259" key="9">
    <source>
        <dbReference type="PROSITE" id="PS50279"/>
    </source>
</evidence>
<dbReference type="InterPro" id="IPR013783">
    <property type="entry name" value="Ig-like_fold"/>
</dbReference>
<gene>
    <name evidence="12" type="ORF">LAZ67_12000274</name>
</gene>
<dbReference type="Pfam" id="PF05986">
    <property type="entry name" value="ADAMTS_spacer1"/>
    <property type="match status" value="1"/>
</dbReference>
<feature type="domain" description="PLAC" evidence="11">
    <location>
        <begin position="2310"/>
        <end position="2349"/>
    </location>
</feature>
<dbReference type="InterPro" id="IPR036383">
    <property type="entry name" value="TSP1_rpt_sf"/>
</dbReference>
<dbReference type="Gene3D" id="2.60.40.10">
    <property type="entry name" value="Immunoglobulins"/>
    <property type="match status" value="2"/>
</dbReference>
<keyword evidence="6" id="KW-0722">Serine protease inhibitor</keyword>
<dbReference type="PRINTS" id="PR00759">
    <property type="entry name" value="BASICPTASE"/>
</dbReference>
<dbReference type="Gene3D" id="2.20.100.10">
    <property type="entry name" value="Thrombospondin type-1 (TSP1) repeat"/>
    <property type="match status" value="1"/>
</dbReference>
<dbReference type="SUPFAM" id="SSF48726">
    <property type="entry name" value="Immunoglobulin"/>
    <property type="match status" value="1"/>
</dbReference>
<evidence type="ECO:0000256" key="6">
    <source>
        <dbReference type="ARBA" id="ARBA00022900"/>
    </source>
</evidence>
<evidence type="ECO:0000313" key="13">
    <source>
        <dbReference type="Proteomes" id="UP001235939"/>
    </source>
</evidence>
<evidence type="ECO:0000256" key="3">
    <source>
        <dbReference type="ARBA" id="ARBA00022690"/>
    </source>
</evidence>
<organism evidence="12 13">
    <name type="scientific">Cordylochernes scorpioides</name>
    <dbReference type="NCBI Taxonomy" id="51811"/>
    <lineage>
        <taxon>Eukaryota</taxon>
        <taxon>Metazoa</taxon>
        <taxon>Ecdysozoa</taxon>
        <taxon>Arthropoda</taxon>
        <taxon>Chelicerata</taxon>
        <taxon>Arachnida</taxon>
        <taxon>Pseudoscorpiones</taxon>
        <taxon>Cheliferoidea</taxon>
        <taxon>Chernetidae</taxon>
        <taxon>Cordylochernes</taxon>
    </lineage>
</organism>
<sequence length="2351" mass="254181">MPPTLQLPIKLVSTTSVPQLERSGLMKCWVVCPGDSTAHSVRSSGPANLPGTLGDCPLVVHVRHFVRYDPILIPKYQRCVHAESIWVQDCPEGSPDFRADQCSRYDPVPFEGKFYTWIPYTKATNPCELTCMPQGEGFYYRQARSVIDGTSCGDRRVCVENSCVPIGCDGQLGSELEEDKCHECGGRGRNCHTILGTYTEDNLQVGYNDILLVPAGATNLVVKERAPSPNYLAVRNLTGHFYLNGRWRLDLPRELHFAGTTFRYDRPAERLEAPGPTTESLFIALLYQTQNTGVDYEYSVPREVHVSANGTYSWTTDSELGPCSASCGRGVREQRVRCIETTGAREVSSHLCDPRERPSTSAPCPDLKPCPAKWVVKGPWGPCQDGRQERTLQCDGEDCSHVPRPENPSRSCELEFGPWSECSGPCGSQRRQARGGGAVQERACRTEACAAEWLTGEWGGCPECGLLESRTVACADAKGRPLPTDDLCDPTRRPPNTRPCPGCQGPPLESLPLLWLTEQQIGAMFQCSASCGPVGVQTREVSCVSSDCQGEVPVSQRPCHPAPPPCPPLWLTGPWDKVALYFGFFIWFVGVHGVQCSSSCGGGRRLRLVVCHDAGSLTAPDLCDPVTRPFGEEACNMLPCDEDEVMVVGRSCQHSPHGCCPDGLTPAGPHGCPDTLGSPANCTQAEFGCCDDGVTPAAGPFRRGCPRAQREQAVGSGDAEVEGSGDDCQPHGCCPDGVTPALGPDNLGCCRASLYGCCPDNKTEALGPAAKGCPCTSHPHGCCSDGRTPAHGPGPPQDMAEELLLRMEVKGAERLAYVKADLSEPSRPNMGKSERKLHADGVKEGTKPGKEKCILCKESHWEQHCSAWISLTIRKRVEDLKICKQNHNNLYISGRKKEKLQDEAKTFEKCDNEEASSKQRNKDISFAGMQYVRKAVPNALLATALVHIFNRKGEMVVVRALLDQGSQSSFNCRNVFQGIKISKVASRYTASTLQEIGKGCECHATKYGCCPDKYTAARGPDMEGCPCSTHVYGCCPDGKTLAQGEELKGCPCSTHSYGCCPDGLSIAHGSDMEGCLCSTHVYGCCPDGVSIAQGPDMEGCPCSAHSYGCCPDGLSIAHGPDMEGCPCSAHTYGCCPDGLSIAHGPDMEGCPCSAHTYGCCPDGKTAAKGPEQAGCPCEAHPYGCCPDEKTPAQGPDMEGCPCYAHRHGCCPDGKTAAKGPELEGCPCSSHTYGCCPDGKTPAQGPDQEGCPCSAHPHGCCPDGKTSAKGPELEGCPCSSHIYGCCPDGKTPAQGPEMEGCLCASFPHGCCADGKTPAKGPEMQGCPCKATPHGCCPDGRTPATGPSYAGCGCMVSEFGCCPDGATPAQGPRYDGCPCASSPYGCCPDGVSIAYGPNFEECGESAAEVLTSVGDVCSLDKERGPCHNYTVKWYFDMAYGGCSRFWYGGCDGNGNRFATLEACEQACVAPEGAEVCKLPKVAGPCEGQYPSWYFDPTSRTCRHFVYGGCLGNNNRFSSRQTCEEACVFHDVADPCDQPKVTGPCRGHFPRWYYDRVRSECRPFTYGGCKGNDNNFVTEEACVQQCAVATTHSKDVCALPRDPGPCQDALPRWYHDTAASTCLQFKYSGCEGNANRFKSRERCEATCVAGSSNRCQLPGEPGPCAKTLPRWHFDASLGRCRPFIYGGCKGNANRFETRQECEGACAPPQLPPSDQGPGSSVMNPSSGFAILTHHILDYHTFGDVAAACELPQEIGNCYHFQERWFHAGEGRCQQFYYSGCGGNANNFASHHECSALCGDSGEEFRVDQCFLALEAGDTACDGRDLRWFYDRSDGVCKEFYFTGCGGNANRFESRRECEGKCGPAQDVCGLPAAAGACSGSFLQWHFDGHVCREFVYTGCHGNANRFDSRQACEQRCGGRTTTALATTGDVCQEPEDPGPCLGQLPQWFYDSAQRQCRTFLYGGCEGNSNRFETRQDCEQRCIRPEKSKRKKEEHLGNIVVRAIELVPCRDSYTRLMFLPRGAGVCREPVALGSCLQPQSRWYYDPALLRCRTFTYSGCGGNKNRFKTFETCMRFCSGIKPGRSSECPQCDQSLHCEFGLLAEPADGCPSCRCAPDPCLACPNGTWCELERRNDTEPVTATCKPSWETREAESGENVTLECPFSGEITWSRDSALLSTGGPRLHLTVVEVEDSGVYSCRRHEGPSYNFNLTVHRKLEVKVPEGEVVLGTAAEIRCEGTTSPVTWLHNGTHISEEPSKPKLRIAAVQAQDAGLYQCSEGGRVSAPSELRVKETVVYIYICPPPLHIMCCCAEIPVPANCTDLPHFANCELIVRASFCKNVYYAKFCCRTCTLAGQL</sequence>
<dbReference type="InterPro" id="IPR013273">
    <property type="entry name" value="ADAMTS/ADAMTS-like"/>
</dbReference>
<evidence type="ECO:0000256" key="5">
    <source>
        <dbReference type="ARBA" id="ARBA00022737"/>
    </source>
</evidence>
<dbReference type="PROSITE" id="PS50835">
    <property type="entry name" value="IG_LIKE"/>
    <property type="match status" value="1"/>
</dbReference>
<dbReference type="PROSITE" id="PS50900">
    <property type="entry name" value="PLAC"/>
    <property type="match status" value="1"/>
</dbReference>
<feature type="domain" description="BPTI/Kunitz inhibitor" evidence="9">
    <location>
        <begin position="1865"/>
        <end position="1913"/>
    </location>
</feature>
<dbReference type="Pfam" id="PF19030">
    <property type="entry name" value="TSP1_ADAMTS"/>
    <property type="match status" value="2"/>
</dbReference>
<protein>
    <submittedName>
        <fullName evidence="12">PAPLN</fullName>
    </submittedName>
</protein>
<dbReference type="EMBL" id="CP092874">
    <property type="protein sequence ID" value="UYV74611.1"/>
    <property type="molecule type" value="Genomic_DNA"/>
</dbReference>
<evidence type="ECO:0000256" key="2">
    <source>
        <dbReference type="ARBA" id="ARBA00022525"/>
    </source>
</evidence>
<proteinExistence type="predicted"/>
<feature type="domain" description="BPTI/Kunitz inhibitor" evidence="9">
    <location>
        <begin position="1745"/>
        <end position="1794"/>
    </location>
</feature>
<dbReference type="InterPro" id="IPR003599">
    <property type="entry name" value="Ig_sub"/>
</dbReference>
<dbReference type="InterPro" id="IPR000884">
    <property type="entry name" value="TSP1_rpt"/>
</dbReference>
<dbReference type="PANTHER" id="PTHR45938">
    <property type="entry name" value="ACP24A4-RELATED"/>
    <property type="match status" value="1"/>
</dbReference>
<dbReference type="PRINTS" id="PR01857">
    <property type="entry name" value="ADAMTSFAMILY"/>
</dbReference>
<feature type="domain" description="BPTI/Kunitz inhibitor" evidence="9">
    <location>
        <begin position="1415"/>
        <end position="1465"/>
    </location>
</feature>
<feature type="domain" description="BPTI/Kunitz inhibitor" evidence="9">
    <location>
        <begin position="1928"/>
        <end position="1978"/>
    </location>
</feature>
<feature type="domain" description="BPTI/Kunitz inhibitor" evidence="9">
    <location>
        <begin position="1652"/>
        <end position="1702"/>
    </location>
</feature>
<dbReference type="SMART" id="SM00409">
    <property type="entry name" value="IG"/>
    <property type="match status" value="2"/>
</dbReference>
<dbReference type="PROSITE" id="PS00280">
    <property type="entry name" value="BPTI_KUNITZ_1"/>
    <property type="match status" value="5"/>
</dbReference>
<evidence type="ECO:0000256" key="4">
    <source>
        <dbReference type="ARBA" id="ARBA00022729"/>
    </source>
</evidence>
<feature type="domain" description="BPTI/Kunitz inhibitor" evidence="9">
    <location>
        <begin position="1474"/>
        <end position="1524"/>
    </location>
</feature>
<dbReference type="Pfam" id="PF00014">
    <property type="entry name" value="Kunitz_BPTI"/>
    <property type="match status" value="10"/>
</dbReference>
<dbReference type="SMART" id="SM00131">
    <property type="entry name" value="KU"/>
    <property type="match status" value="10"/>
</dbReference>
<feature type="domain" description="BPTI/Kunitz inhibitor" evidence="9">
    <location>
        <begin position="1806"/>
        <end position="1858"/>
    </location>
</feature>
<dbReference type="PANTHER" id="PTHR45938:SF11">
    <property type="entry name" value="WAP, KAZAL, IMMUNOGLOBULIN, KUNITZ AND NTR DOMAIN-CONTAINING PROTEIN 2-LIKE"/>
    <property type="match status" value="1"/>
</dbReference>
<feature type="region of interest" description="Disordered" evidence="8">
    <location>
        <begin position="823"/>
        <end position="844"/>
    </location>
</feature>
<dbReference type="SMART" id="SM00408">
    <property type="entry name" value="IGc2"/>
    <property type="match status" value="2"/>
</dbReference>
<feature type="domain" description="Ig-like" evidence="10">
    <location>
        <begin position="2133"/>
        <end position="2207"/>
    </location>
</feature>
<feature type="domain" description="BPTI/Kunitz inhibitor" evidence="9">
    <location>
        <begin position="1594"/>
        <end position="1644"/>
    </location>
</feature>
<evidence type="ECO:0000256" key="1">
    <source>
        <dbReference type="ARBA" id="ARBA00004613"/>
    </source>
</evidence>
<dbReference type="PROSITE" id="PS50279">
    <property type="entry name" value="BPTI_KUNITZ_2"/>
    <property type="match status" value="10"/>
</dbReference>
<dbReference type="Proteomes" id="UP001235939">
    <property type="component" value="Chromosome 12"/>
</dbReference>
<dbReference type="InterPro" id="IPR036880">
    <property type="entry name" value="Kunitz_BPTI_sf"/>
</dbReference>
<evidence type="ECO:0000256" key="8">
    <source>
        <dbReference type="SAM" id="MobiDB-lite"/>
    </source>
</evidence>
<keyword evidence="4" id="KW-0732">Signal</keyword>
<evidence type="ECO:0000259" key="11">
    <source>
        <dbReference type="PROSITE" id="PS50900"/>
    </source>
</evidence>
<feature type="compositionally biased region" description="Basic and acidic residues" evidence="8">
    <location>
        <begin position="832"/>
        <end position="844"/>
    </location>
</feature>
<evidence type="ECO:0000256" key="7">
    <source>
        <dbReference type="ARBA" id="ARBA00023157"/>
    </source>
</evidence>
<dbReference type="InterPro" id="IPR010294">
    <property type="entry name" value="ADAMTS_spacer1"/>
</dbReference>
<reference evidence="12 13" key="1">
    <citation type="submission" date="2022-01" db="EMBL/GenBank/DDBJ databases">
        <title>A chromosomal length assembly of Cordylochernes scorpioides.</title>
        <authorList>
            <person name="Zeh D."/>
            <person name="Zeh J."/>
        </authorList>
    </citation>
    <scope>NUCLEOTIDE SEQUENCE [LARGE SCALE GENOMIC DNA]</scope>
    <source>
        <strain evidence="12">IN4F17</strain>
        <tissue evidence="12">Whole Body</tissue>
    </source>
</reference>
<dbReference type="Pfam" id="PF08686">
    <property type="entry name" value="PLAC"/>
    <property type="match status" value="1"/>
</dbReference>
<dbReference type="SUPFAM" id="SSF57362">
    <property type="entry name" value="BPTI-like"/>
    <property type="match status" value="10"/>
</dbReference>
<keyword evidence="2" id="KW-0964">Secreted</keyword>
<dbReference type="InterPro" id="IPR020901">
    <property type="entry name" value="Prtase_inh_Kunz-CS"/>
</dbReference>
<dbReference type="CDD" id="cd00109">
    <property type="entry name" value="Kunitz-type"/>
    <property type="match status" value="7"/>
</dbReference>
<dbReference type="InterPro" id="IPR010909">
    <property type="entry name" value="PLAC"/>
</dbReference>
<evidence type="ECO:0000259" key="10">
    <source>
        <dbReference type="PROSITE" id="PS50835"/>
    </source>
</evidence>
<dbReference type="InterPro" id="IPR003598">
    <property type="entry name" value="Ig_sub2"/>
</dbReference>
<feature type="domain" description="BPTI/Kunitz inhibitor" evidence="9">
    <location>
        <begin position="2022"/>
        <end position="2072"/>
    </location>
</feature>
<keyword evidence="7" id="KW-1015">Disulfide bond</keyword>
<dbReference type="InterPro" id="IPR036179">
    <property type="entry name" value="Ig-like_dom_sf"/>
</dbReference>
<keyword evidence="3" id="KW-0646">Protease inhibitor</keyword>
<dbReference type="PROSITE" id="PS50092">
    <property type="entry name" value="TSP1"/>
    <property type="match status" value="4"/>
</dbReference>
<name>A0ABY6L2T6_9ARAC</name>
<dbReference type="SMART" id="SM00209">
    <property type="entry name" value="TSP1"/>
    <property type="match status" value="5"/>
</dbReference>